<name>A0A0A8ZAK1_ARUDO</name>
<sequence>MTLEQLMDITTINQQLKLDRIKVFTKDELGFFLYF</sequence>
<reference evidence="1" key="2">
    <citation type="journal article" date="2015" name="Data Brief">
        <title>Shoot transcriptome of the giant reed, Arundo donax.</title>
        <authorList>
            <person name="Barrero R.A."/>
            <person name="Guerrero F.D."/>
            <person name="Moolhuijzen P."/>
            <person name="Goolsby J.A."/>
            <person name="Tidwell J."/>
            <person name="Bellgard S.E."/>
            <person name="Bellgard M.I."/>
        </authorList>
    </citation>
    <scope>NUCLEOTIDE SEQUENCE</scope>
    <source>
        <tissue evidence="1">Shoot tissue taken approximately 20 cm above the soil surface</tissue>
    </source>
</reference>
<organism evidence="1">
    <name type="scientific">Arundo donax</name>
    <name type="common">Giant reed</name>
    <name type="synonym">Donax arundinaceus</name>
    <dbReference type="NCBI Taxonomy" id="35708"/>
    <lineage>
        <taxon>Eukaryota</taxon>
        <taxon>Viridiplantae</taxon>
        <taxon>Streptophyta</taxon>
        <taxon>Embryophyta</taxon>
        <taxon>Tracheophyta</taxon>
        <taxon>Spermatophyta</taxon>
        <taxon>Magnoliopsida</taxon>
        <taxon>Liliopsida</taxon>
        <taxon>Poales</taxon>
        <taxon>Poaceae</taxon>
        <taxon>PACMAD clade</taxon>
        <taxon>Arundinoideae</taxon>
        <taxon>Arundineae</taxon>
        <taxon>Arundo</taxon>
    </lineage>
</organism>
<reference evidence="1" key="1">
    <citation type="submission" date="2014-09" db="EMBL/GenBank/DDBJ databases">
        <authorList>
            <person name="Magalhaes I.L.F."/>
            <person name="Oliveira U."/>
            <person name="Santos F.R."/>
            <person name="Vidigal T.H.D.A."/>
            <person name="Brescovit A.D."/>
            <person name="Santos A.J."/>
        </authorList>
    </citation>
    <scope>NUCLEOTIDE SEQUENCE</scope>
    <source>
        <tissue evidence="1">Shoot tissue taken approximately 20 cm above the soil surface</tissue>
    </source>
</reference>
<accession>A0A0A8ZAK1</accession>
<protein>
    <submittedName>
        <fullName evidence="1">Uncharacterized protein</fullName>
    </submittedName>
</protein>
<dbReference type="EMBL" id="GBRH01264140">
    <property type="protein sequence ID" value="JAD33755.1"/>
    <property type="molecule type" value="Transcribed_RNA"/>
</dbReference>
<dbReference type="AlphaFoldDB" id="A0A0A8ZAK1"/>
<evidence type="ECO:0000313" key="1">
    <source>
        <dbReference type="EMBL" id="JAD33755.1"/>
    </source>
</evidence>
<proteinExistence type="predicted"/>